<organism evidence="1 2">
    <name type="scientific">Fusarium falciforme</name>
    <dbReference type="NCBI Taxonomy" id="195108"/>
    <lineage>
        <taxon>Eukaryota</taxon>
        <taxon>Fungi</taxon>
        <taxon>Dikarya</taxon>
        <taxon>Ascomycota</taxon>
        <taxon>Pezizomycotina</taxon>
        <taxon>Sordariomycetes</taxon>
        <taxon>Hypocreomycetidae</taxon>
        <taxon>Hypocreales</taxon>
        <taxon>Nectriaceae</taxon>
        <taxon>Fusarium</taxon>
        <taxon>Fusarium solani species complex</taxon>
    </lineage>
</organism>
<accession>A0A9W8RHN8</accession>
<dbReference type="Proteomes" id="UP001152087">
    <property type="component" value="Unassembled WGS sequence"/>
</dbReference>
<proteinExistence type="predicted"/>
<dbReference type="EMBL" id="JAOQAV010000001">
    <property type="protein sequence ID" value="KAJ4198370.1"/>
    <property type="molecule type" value="Genomic_DNA"/>
</dbReference>
<sequence length="114" mass="12740">MQEGIITEQCVPEFADAGTSTSPISKKQALFDQLEDSKAATKIHLRRGPGPEDLYRDESFIAYYCFWSVGPTPQHHAPVFCWPSRDGPLSSCVFSETAPGVFTRLIILSSQWYP</sequence>
<evidence type="ECO:0000313" key="2">
    <source>
        <dbReference type="Proteomes" id="UP001152087"/>
    </source>
</evidence>
<dbReference type="AlphaFoldDB" id="A0A9W8RHN8"/>
<gene>
    <name evidence="1" type="ORF">NW755_001057</name>
</gene>
<name>A0A9W8RHN8_9HYPO</name>
<comment type="caution">
    <text evidence="1">The sequence shown here is derived from an EMBL/GenBank/DDBJ whole genome shotgun (WGS) entry which is preliminary data.</text>
</comment>
<reference evidence="1" key="1">
    <citation type="submission" date="2022-09" db="EMBL/GenBank/DDBJ databases">
        <title>Fusarium specimens isolated from Avocado Roots.</title>
        <authorList>
            <person name="Stajich J."/>
            <person name="Roper C."/>
            <person name="Heimlech-Rivalta G."/>
        </authorList>
    </citation>
    <scope>NUCLEOTIDE SEQUENCE</scope>
    <source>
        <strain evidence="1">A02</strain>
    </source>
</reference>
<keyword evidence="2" id="KW-1185">Reference proteome</keyword>
<evidence type="ECO:0000313" key="1">
    <source>
        <dbReference type="EMBL" id="KAJ4198370.1"/>
    </source>
</evidence>
<protein>
    <submittedName>
        <fullName evidence="1">Uncharacterized protein</fullName>
    </submittedName>
</protein>